<dbReference type="GO" id="GO:0003976">
    <property type="term" value="F:UDP-N-acetylglucosamine-lysosomal-enzyme N-acetylglucosaminephosphotransferase activity"/>
    <property type="evidence" value="ECO:0007669"/>
    <property type="project" value="TreeGrafter"/>
</dbReference>
<dbReference type="EMBL" id="BEYU01000120">
    <property type="protein sequence ID" value="GBG32295.1"/>
    <property type="molecule type" value="Genomic_DNA"/>
</dbReference>
<accession>A0A2R5GNU7</accession>
<feature type="region of interest" description="Disordered" evidence="6">
    <location>
        <begin position="1224"/>
        <end position="1252"/>
    </location>
</feature>
<dbReference type="PROSITE" id="PS50222">
    <property type="entry name" value="EF_HAND_2"/>
    <property type="match status" value="1"/>
</dbReference>
<evidence type="ECO:0000313" key="10">
    <source>
        <dbReference type="EMBL" id="GBG32295.1"/>
    </source>
</evidence>
<gene>
    <name evidence="10" type="ORF">FCC1311_085202</name>
</gene>
<feature type="compositionally biased region" description="Polar residues" evidence="6">
    <location>
        <begin position="194"/>
        <end position="212"/>
    </location>
</feature>
<dbReference type="Pfam" id="PF11380">
    <property type="entry name" value="Stealth_CR2"/>
    <property type="match status" value="1"/>
</dbReference>
<comment type="similarity">
    <text evidence="1">Belongs to the stealth family.</text>
</comment>
<dbReference type="GO" id="GO:0046835">
    <property type="term" value="P:carbohydrate phosphorylation"/>
    <property type="evidence" value="ECO:0007669"/>
    <property type="project" value="TreeGrafter"/>
</dbReference>
<evidence type="ECO:0000256" key="5">
    <source>
        <dbReference type="ARBA" id="ARBA00023180"/>
    </source>
</evidence>
<feature type="region of interest" description="Disordered" evidence="6">
    <location>
        <begin position="177"/>
        <end position="221"/>
    </location>
</feature>
<dbReference type="InterPro" id="IPR031356">
    <property type="entry name" value="Stealth_CR4"/>
</dbReference>
<comment type="caution">
    <text evidence="10">The sequence shown here is derived from an EMBL/GenBank/DDBJ whole genome shotgun (WGS) entry which is preliminary data.</text>
</comment>
<dbReference type="InParanoid" id="A0A2R5GNU7"/>
<feature type="compositionally biased region" description="Basic and acidic residues" evidence="6">
    <location>
        <begin position="1227"/>
        <end position="1239"/>
    </location>
</feature>
<feature type="region of interest" description="Disordered" evidence="6">
    <location>
        <begin position="290"/>
        <end position="324"/>
    </location>
</feature>
<dbReference type="InterPro" id="IPR002048">
    <property type="entry name" value="EF_hand_dom"/>
</dbReference>
<feature type="compositionally biased region" description="Acidic residues" evidence="6">
    <location>
        <begin position="1049"/>
        <end position="1067"/>
    </location>
</feature>
<name>A0A2R5GNU7_9STRA</name>
<dbReference type="PANTHER" id="PTHR24045:SF0">
    <property type="entry name" value="N-ACETYLGLUCOSAMINE-1-PHOSPHOTRANSFERASE SUBUNITS ALPHA_BETA"/>
    <property type="match status" value="1"/>
</dbReference>
<keyword evidence="7" id="KW-0472">Membrane</keyword>
<feature type="transmembrane region" description="Helical" evidence="7">
    <location>
        <begin position="39"/>
        <end position="60"/>
    </location>
</feature>
<dbReference type="Proteomes" id="UP000241890">
    <property type="component" value="Unassembled WGS sequence"/>
</dbReference>
<evidence type="ECO:0000259" key="9">
    <source>
        <dbReference type="PROSITE" id="PS50258"/>
    </source>
</evidence>
<feature type="domain" description="EF-hand" evidence="8">
    <location>
        <begin position="991"/>
        <end position="1016"/>
    </location>
</feature>
<evidence type="ECO:0000259" key="8">
    <source>
        <dbReference type="PROSITE" id="PS50222"/>
    </source>
</evidence>
<proteinExistence type="inferred from homology"/>
<evidence type="ECO:0000313" key="11">
    <source>
        <dbReference type="Proteomes" id="UP000241890"/>
    </source>
</evidence>
<dbReference type="InterPro" id="IPR021520">
    <property type="entry name" value="Stealth_CR2"/>
</dbReference>
<keyword evidence="11" id="KW-1185">Reference proteome</keyword>
<evidence type="ECO:0000256" key="6">
    <source>
        <dbReference type="SAM" id="MobiDB-lite"/>
    </source>
</evidence>
<dbReference type="GO" id="GO:0005509">
    <property type="term" value="F:calcium ion binding"/>
    <property type="evidence" value="ECO:0007669"/>
    <property type="project" value="InterPro"/>
</dbReference>
<protein>
    <submittedName>
        <fullName evidence="10">N-acetylglucosamine-1-phosphotransferase subunits alpha/beta</fullName>
    </submittedName>
</protein>
<dbReference type="InterPro" id="IPR047141">
    <property type="entry name" value="Stealth"/>
</dbReference>
<dbReference type="PROSITE" id="PS50258">
    <property type="entry name" value="LNR"/>
    <property type="match status" value="1"/>
</dbReference>
<dbReference type="InterPro" id="IPR031357">
    <property type="entry name" value="Stealth_CR3"/>
</dbReference>
<dbReference type="Gene3D" id="4.10.470.20">
    <property type="match status" value="2"/>
</dbReference>
<dbReference type="InterPro" id="IPR018247">
    <property type="entry name" value="EF_Hand_1_Ca_BS"/>
</dbReference>
<dbReference type="SMART" id="SM00004">
    <property type="entry name" value="NL"/>
    <property type="match status" value="2"/>
</dbReference>
<keyword evidence="5" id="KW-0325">Glycoprotein</keyword>
<evidence type="ECO:0000256" key="7">
    <source>
        <dbReference type="SAM" id="Phobius"/>
    </source>
</evidence>
<feature type="region of interest" description="Disordered" evidence="6">
    <location>
        <begin position="1039"/>
        <end position="1070"/>
    </location>
</feature>
<dbReference type="GO" id="GO:0005794">
    <property type="term" value="C:Golgi apparatus"/>
    <property type="evidence" value="ECO:0007669"/>
    <property type="project" value="TreeGrafter"/>
</dbReference>
<dbReference type="PANTHER" id="PTHR24045">
    <property type="match status" value="1"/>
</dbReference>
<dbReference type="Pfam" id="PF17102">
    <property type="entry name" value="Stealth_CR3"/>
    <property type="match status" value="1"/>
</dbReference>
<keyword evidence="7" id="KW-0812">Transmembrane</keyword>
<keyword evidence="4" id="KW-1015">Disulfide bond</keyword>
<feature type="region of interest" description="Disordered" evidence="6">
    <location>
        <begin position="780"/>
        <end position="804"/>
    </location>
</feature>
<feature type="compositionally biased region" description="Basic and acidic residues" evidence="6">
    <location>
        <begin position="177"/>
        <end position="193"/>
    </location>
</feature>
<dbReference type="Pfam" id="PF17101">
    <property type="entry name" value="Stealth_CR1"/>
    <property type="match status" value="1"/>
</dbReference>
<keyword evidence="7" id="KW-1133">Transmembrane helix</keyword>
<dbReference type="Pfam" id="PF17103">
    <property type="entry name" value="Stealth_CR4"/>
    <property type="match status" value="1"/>
</dbReference>
<reference evidence="10 11" key="1">
    <citation type="submission" date="2017-12" db="EMBL/GenBank/DDBJ databases">
        <title>Sequencing, de novo assembly and annotation of complete genome of a new Thraustochytrid species, strain FCC1311.</title>
        <authorList>
            <person name="Sedici K."/>
            <person name="Godart F."/>
            <person name="Aiese Cigliano R."/>
            <person name="Sanseverino W."/>
            <person name="Barakat M."/>
            <person name="Ortet P."/>
            <person name="Marechal E."/>
            <person name="Cagnac O."/>
            <person name="Amato A."/>
        </authorList>
    </citation>
    <scope>NUCLEOTIDE SEQUENCE [LARGE SCALE GENOMIC DNA]</scope>
</reference>
<dbReference type="InterPro" id="IPR031358">
    <property type="entry name" value="Stealth_CR1"/>
</dbReference>
<evidence type="ECO:0000256" key="1">
    <source>
        <dbReference type="ARBA" id="ARBA00007583"/>
    </source>
</evidence>
<evidence type="ECO:0000256" key="2">
    <source>
        <dbReference type="ARBA" id="ARBA00022679"/>
    </source>
</evidence>
<organism evidence="10 11">
    <name type="scientific">Hondaea fermentalgiana</name>
    <dbReference type="NCBI Taxonomy" id="2315210"/>
    <lineage>
        <taxon>Eukaryota</taxon>
        <taxon>Sar</taxon>
        <taxon>Stramenopiles</taxon>
        <taxon>Bigyra</taxon>
        <taxon>Labyrinthulomycetes</taxon>
        <taxon>Thraustochytrida</taxon>
        <taxon>Thraustochytriidae</taxon>
        <taxon>Hondaea</taxon>
    </lineage>
</organism>
<keyword evidence="3" id="KW-0677">Repeat</keyword>
<feature type="region of interest" description="Disordered" evidence="6">
    <location>
        <begin position="125"/>
        <end position="149"/>
    </location>
</feature>
<dbReference type="OrthoDB" id="263283at2759"/>
<dbReference type="Pfam" id="PF00066">
    <property type="entry name" value="Notch"/>
    <property type="match status" value="2"/>
</dbReference>
<dbReference type="PROSITE" id="PS00018">
    <property type="entry name" value="EF_HAND_1"/>
    <property type="match status" value="1"/>
</dbReference>
<feature type="domain" description="LNR" evidence="9">
    <location>
        <begin position="441"/>
        <end position="482"/>
    </location>
</feature>
<dbReference type="GO" id="GO:0016256">
    <property type="term" value="P:N-glycan processing to lysosome"/>
    <property type="evidence" value="ECO:0007669"/>
    <property type="project" value="TreeGrafter"/>
</dbReference>
<dbReference type="AlphaFoldDB" id="A0A2R5GNU7"/>
<keyword evidence="2 10" id="KW-0808">Transferase</keyword>
<sequence length="1252" mass="139379">MARSSQGRAEALVHNVLKGTEKILLDTINGLRPVRNQGWCIMALVVQAVLVSLVCLFWLYRVTYASTTSHHGIFGCEASSDNLAGKSFPELACAAPVDVVYTWVNGSDPRWLEQLRYYREQQRLQDEAREETSPNDAESIDETVTNESGEDLGAATSSLQNLHEQIEDLDEAIRKVQQEQAHPEMDSHAHETRATQTADFEASSNLRPSRSAQIGDHNDEGHLKQRLLLDEDSVAKGQFRRGLRYGESYDGDFGAWDRDADAYLQASLDYDELLQREYIAVAAKEREGSAISEYDDDGTDQANGGDFFSEDKQEPSIEEASSANRFRDNEELRFSLRSLEKYAPWVRHIYIVTDNQIPSWLDLNHPRMTLVSHADIFANKSHLPTFSSPSIEANLHRIPGLGENFIYFNDDVMLGAPVWPSDFHDPALGQRIFLAWALPHCSDGCISNWIGDNYCDAACNVAACDFDGGDCEGENAQMPNWGDPDMHAFGGMGAEFGEFDNSQAYREECSDGCRKEYLADGFCDRECAHPECGWDGVDCFEPSGPPARAMPFVFVDPFPLAMNKVTPLALPFGVRAASLNLSHIENEPELTIETATATSASIVTKATFHQPTKTLNLVFANPGAPTEHHLVWGGTSLETFAFGENVTTFFSEVKRDQYLVGGCAPGLGCEQFESLELAMQMCLVRGSLCGGVTSSNRHAPPATYELRAGSGLAPSYTYEDSWQRSGDFDGACAESSADLSVDVEKVAVHLKMSDESAYLINITSSLPLCAFGAATSERSSSQRRGLASSLPRPEERRVTTHAAQSPANLTFAAAQYVKQARLKRQMLLRVNAFRAHIDDSLQSRAAWRPDPESDRANASTSSASTLDAFMSEMSNASEAVSAAPEASAVDALPSRERRTLIDTFGGSLLHVNKLYTEVFGKRERRVIAHMPHFMQKTQIEAMQARFAEEFARTSQNRFRSTDDMQFAFAYMYWIVHQGDQPLFPPREYFDKELDTDGDGVLSPNELITLAAMQVGGDAGHHSTRETLLAMVRCVDPTILGPPHDASSSADEDSEGADDDEELQEEAIEDNKDDLVRFTFEQIMACELTRGALLDKTPRKQTHSIIKEEDSPVAFQMLGDDFVDVASQLDSIRARKPKFICVNDNMDHPSMEVLQELRNFQLALFPQKSSFELPLNRRNRFLYMDEYHSHLFYYNLYARATYALIILVICVYFCPCFEEVPAQNADSAQRRDENDVRADVEGDPEMVASSKEQ</sequence>
<evidence type="ECO:0000256" key="4">
    <source>
        <dbReference type="ARBA" id="ARBA00023157"/>
    </source>
</evidence>
<dbReference type="InterPro" id="IPR000800">
    <property type="entry name" value="Notch_dom"/>
</dbReference>
<evidence type="ECO:0000256" key="3">
    <source>
        <dbReference type="ARBA" id="ARBA00022737"/>
    </source>
</evidence>